<dbReference type="AlphaFoldDB" id="A0A084W6Y3"/>
<feature type="region of interest" description="Disordered" evidence="1">
    <location>
        <begin position="59"/>
        <end position="99"/>
    </location>
</feature>
<dbReference type="EMBL" id="KE525312">
    <property type="protein sequence ID" value="KFB45977.1"/>
    <property type="molecule type" value="Genomic_DNA"/>
</dbReference>
<dbReference type="VEuPathDB" id="VectorBase:ASIC014030"/>
<evidence type="ECO:0000313" key="4">
    <source>
        <dbReference type="Proteomes" id="UP000030765"/>
    </source>
</evidence>
<organism evidence="2">
    <name type="scientific">Anopheles sinensis</name>
    <name type="common">Mosquito</name>
    <dbReference type="NCBI Taxonomy" id="74873"/>
    <lineage>
        <taxon>Eukaryota</taxon>
        <taxon>Metazoa</taxon>
        <taxon>Ecdysozoa</taxon>
        <taxon>Arthropoda</taxon>
        <taxon>Hexapoda</taxon>
        <taxon>Insecta</taxon>
        <taxon>Pterygota</taxon>
        <taxon>Neoptera</taxon>
        <taxon>Endopterygota</taxon>
        <taxon>Diptera</taxon>
        <taxon>Nematocera</taxon>
        <taxon>Culicoidea</taxon>
        <taxon>Culicidae</taxon>
        <taxon>Anophelinae</taxon>
        <taxon>Anopheles</taxon>
    </lineage>
</organism>
<proteinExistence type="predicted"/>
<reference evidence="3" key="2">
    <citation type="submission" date="2020-05" db="UniProtKB">
        <authorList>
            <consortium name="EnsemblMetazoa"/>
        </authorList>
    </citation>
    <scope>IDENTIFICATION</scope>
</reference>
<evidence type="ECO:0000313" key="3">
    <source>
        <dbReference type="EnsemblMetazoa" id="ASIC014030-PA"/>
    </source>
</evidence>
<gene>
    <name evidence="2" type="ORF">ZHAS_00014030</name>
</gene>
<feature type="compositionally biased region" description="Basic and acidic residues" evidence="1">
    <location>
        <begin position="82"/>
        <end position="92"/>
    </location>
</feature>
<sequence>MYVCALIWHEADNEHCASSENSAGRRSRWLSWKNGPKVGPPLPKQGGVTPFSVAFPHFISTRPPSPSSPSPVVSSPSATTPFERRLLRDAPGKDISPAR</sequence>
<reference evidence="2 4" key="1">
    <citation type="journal article" date="2014" name="BMC Genomics">
        <title>Genome sequence of Anopheles sinensis provides insight into genetics basis of mosquito competence for malaria parasites.</title>
        <authorList>
            <person name="Zhou D."/>
            <person name="Zhang D."/>
            <person name="Ding G."/>
            <person name="Shi L."/>
            <person name="Hou Q."/>
            <person name="Ye Y."/>
            <person name="Xu Y."/>
            <person name="Zhou H."/>
            <person name="Xiong C."/>
            <person name="Li S."/>
            <person name="Yu J."/>
            <person name="Hong S."/>
            <person name="Yu X."/>
            <person name="Zou P."/>
            <person name="Chen C."/>
            <person name="Chang X."/>
            <person name="Wang W."/>
            <person name="Lv Y."/>
            <person name="Sun Y."/>
            <person name="Ma L."/>
            <person name="Shen B."/>
            <person name="Zhu C."/>
        </authorList>
    </citation>
    <scope>NUCLEOTIDE SEQUENCE [LARGE SCALE GENOMIC DNA]</scope>
</reference>
<accession>A0A084W6Y3</accession>
<keyword evidence="4" id="KW-1185">Reference proteome</keyword>
<dbReference type="EMBL" id="ATLV01021046">
    <property type="status" value="NOT_ANNOTATED_CDS"/>
    <property type="molecule type" value="Genomic_DNA"/>
</dbReference>
<dbReference type="Proteomes" id="UP000030765">
    <property type="component" value="Unassembled WGS sequence"/>
</dbReference>
<evidence type="ECO:0000256" key="1">
    <source>
        <dbReference type="SAM" id="MobiDB-lite"/>
    </source>
</evidence>
<protein>
    <submittedName>
        <fullName evidence="2 3">Uncharacterized protein</fullName>
    </submittedName>
</protein>
<evidence type="ECO:0000313" key="2">
    <source>
        <dbReference type="EMBL" id="KFB45977.1"/>
    </source>
</evidence>
<name>A0A084W6Y3_ANOSI</name>
<dbReference type="EnsemblMetazoa" id="ASIC014030-RA">
    <property type="protein sequence ID" value="ASIC014030-PA"/>
    <property type="gene ID" value="ASIC014030"/>
</dbReference>